<evidence type="ECO:0000256" key="1">
    <source>
        <dbReference type="ARBA" id="ARBA00022679"/>
    </source>
</evidence>
<evidence type="ECO:0000256" key="2">
    <source>
        <dbReference type="ARBA" id="ARBA00022777"/>
    </source>
</evidence>
<sequence length="90" mass="9060">KYGKEILKMGAQSVIISLGGDGAIYVDKKQSIKAVNPQGQVVNTVGSGDSTVAGMVAGLASGLSIQDAFKQAVASGTATAFDEDLATRDA</sequence>
<dbReference type="PANTHER" id="PTHR46566:SF1">
    <property type="entry name" value="1-PHOSPHOFRUCTOKINASE"/>
    <property type="match status" value="1"/>
</dbReference>
<reference evidence="4 5" key="1">
    <citation type="submission" date="2017-04" db="EMBL/GenBank/DDBJ databases">
        <title>Kefir bacterial isolates.</title>
        <authorList>
            <person name="Kim Y."/>
            <person name="Blasche S."/>
            <person name="Patil K.R."/>
        </authorList>
    </citation>
    <scope>NUCLEOTIDE SEQUENCE [LARGE SCALE GENOMIC DNA]</scope>
    <source>
        <strain evidence="4 5">OG2</strain>
    </source>
</reference>
<dbReference type="Gene3D" id="3.40.1190.20">
    <property type="match status" value="1"/>
</dbReference>
<dbReference type="InterPro" id="IPR002173">
    <property type="entry name" value="Carboh/pur_kinase_PfkB_CS"/>
</dbReference>
<dbReference type="PROSITE" id="PS00584">
    <property type="entry name" value="PFKB_KINASES_2"/>
    <property type="match status" value="1"/>
</dbReference>
<accession>A0A269XF01</accession>
<dbReference type="Proteomes" id="UP000216802">
    <property type="component" value="Unassembled WGS sequence"/>
</dbReference>
<dbReference type="RefSeq" id="WP_179287010.1">
    <property type="nucleotide sequence ID" value="NZ_NCXI01000406.1"/>
</dbReference>
<dbReference type="EMBL" id="NCXI01000406">
    <property type="protein sequence ID" value="PAK71709.1"/>
    <property type="molecule type" value="Genomic_DNA"/>
</dbReference>
<feature type="domain" description="Carbohydrate kinase PfkB" evidence="3">
    <location>
        <begin position="1"/>
        <end position="80"/>
    </location>
</feature>
<feature type="non-terminal residue" evidence="4">
    <location>
        <position position="1"/>
    </location>
</feature>
<evidence type="ECO:0000313" key="4">
    <source>
        <dbReference type="EMBL" id="PAK71709.1"/>
    </source>
</evidence>
<organism evidence="4 5">
    <name type="scientific">Lentilactobacillus parakefiri</name>
    <dbReference type="NCBI Taxonomy" id="152332"/>
    <lineage>
        <taxon>Bacteria</taxon>
        <taxon>Bacillati</taxon>
        <taxon>Bacillota</taxon>
        <taxon>Bacilli</taxon>
        <taxon>Lactobacillales</taxon>
        <taxon>Lactobacillaceae</taxon>
        <taxon>Lentilactobacillus</taxon>
    </lineage>
</organism>
<dbReference type="InterPro" id="IPR029056">
    <property type="entry name" value="Ribokinase-like"/>
</dbReference>
<dbReference type="GO" id="GO:0005829">
    <property type="term" value="C:cytosol"/>
    <property type="evidence" value="ECO:0007669"/>
    <property type="project" value="TreeGrafter"/>
</dbReference>
<keyword evidence="1" id="KW-0808">Transferase</keyword>
<dbReference type="GO" id="GO:0008443">
    <property type="term" value="F:phosphofructokinase activity"/>
    <property type="evidence" value="ECO:0007669"/>
    <property type="project" value="TreeGrafter"/>
</dbReference>
<dbReference type="SUPFAM" id="SSF53613">
    <property type="entry name" value="Ribokinase-like"/>
    <property type="match status" value="1"/>
</dbReference>
<evidence type="ECO:0000313" key="5">
    <source>
        <dbReference type="Proteomes" id="UP000216802"/>
    </source>
</evidence>
<dbReference type="Pfam" id="PF00294">
    <property type="entry name" value="PfkB"/>
    <property type="match status" value="1"/>
</dbReference>
<comment type="caution">
    <text evidence="4">The sequence shown here is derived from an EMBL/GenBank/DDBJ whole genome shotgun (WGS) entry which is preliminary data.</text>
</comment>
<evidence type="ECO:0000259" key="3">
    <source>
        <dbReference type="Pfam" id="PF00294"/>
    </source>
</evidence>
<dbReference type="PANTHER" id="PTHR46566">
    <property type="entry name" value="1-PHOSPHOFRUCTOKINASE-RELATED"/>
    <property type="match status" value="1"/>
</dbReference>
<protein>
    <submittedName>
        <fullName evidence="4">1-phosphofructokinase</fullName>
    </submittedName>
</protein>
<dbReference type="InterPro" id="IPR011611">
    <property type="entry name" value="PfkB_dom"/>
</dbReference>
<dbReference type="AlphaFoldDB" id="A0A269XF01"/>
<feature type="non-terminal residue" evidence="4">
    <location>
        <position position="90"/>
    </location>
</feature>
<name>A0A269XF01_9LACO</name>
<proteinExistence type="predicted"/>
<gene>
    <name evidence="4" type="ORF">B8W98_12900</name>
</gene>
<keyword evidence="2 4" id="KW-0418">Kinase</keyword>